<name>A0A1F6D893_9BACT</name>
<dbReference type="InterPro" id="IPR017926">
    <property type="entry name" value="GATASE"/>
</dbReference>
<dbReference type="PANTHER" id="PTHR42695:SF5">
    <property type="entry name" value="GLUTAMINE AMIDOTRANSFERASE YLR126C-RELATED"/>
    <property type="match status" value="1"/>
</dbReference>
<dbReference type="EMBL" id="MFKX01000019">
    <property type="protein sequence ID" value="OGG57595.1"/>
    <property type="molecule type" value="Genomic_DNA"/>
</dbReference>
<dbReference type="Pfam" id="PF00117">
    <property type="entry name" value="GATase"/>
    <property type="match status" value="1"/>
</dbReference>
<evidence type="ECO:0000259" key="1">
    <source>
        <dbReference type="Pfam" id="PF00117"/>
    </source>
</evidence>
<dbReference type="InterPro" id="IPR029062">
    <property type="entry name" value="Class_I_gatase-like"/>
</dbReference>
<dbReference type="InterPro" id="IPR044992">
    <property type="entry name" value="ChyE-like"/>
</dbReference>
<dbReference type="CDD" id="cd01741">
    <property type="entry name" value="GATase1_1"/>
    <property type="match status" value="1"/>
</dbReference>
<gene>
    <name evidence="2" type="ORF">A2853_02145</name>
</gene>
<dbReference type="Proteomes" id="UP000177958">
    <property type="component" value="Unassembled WGS sequence"/>
</dbReference>
<sequence length="234" mass="26020">MDIRVKKILAIQSRTQPERIRRERENFRRAIGESAEVQFLSVLDEKLAWASPGEFLKGFDSVILGGSSDFDFNGGRDEKDPARLVSFIILTCVKNIVSHALKKDFPLLGVCFGHQIIAQMHAGEVDNDKLQGKFGAYEVALTEEGARDPFFSALPRTFFAQYAHKDSATKLPEGSVLLGKTANCRFAVLRYGARAYTTQFHPEVERMGVGPYYESSEASSILPLWIKRVVAGSG</sequence>
<accession>A0A1F6D893</accession>
<protein>
    <recommendedName>
        <fullName evidence="1">Glutamine amidotransferase domain-containing protein</fullName>
    </recommendedName>
</protein>
<proteinExistence type="predicted"/>
<reference evidence="2 3" key="1">
    <citation type="journal article" date="2016" name="Nat. Commun.">
        <title>Thousands of microbial genomes shed light on interconnected biogeochemical processes in an aquifer system.</title>
        <authorList>
            <person name="Anantharaman K."/>
            <person name="Brown C.T."/>
            <person name="Hug L.A."/>
            <person name="Sharon I."/>
            <person name="Castelle C.J."/>
            <person name="Probst A.J."/>
            <person name="Thomas B.C."/>
            <person name="Singh A."/>
            <person name="Wilkins M.J."/>
            <person name="Karaoz U."/>
            <person name="Brodie E.L."/>
            <person name="Williams K.H."/>
            <person name="Hubbard S.S."/>
            <person name="Banfield J.F."/>
        </authorList>
    </citation>
    <scope>NUCLEOTIDE SEQUENCE [LARGE SCALE GENOMIC DNA]</scope>
</reference>
<dbReference type="AlphaFoldDB" id="A0A1F6D893"/>
<organism evidence="2 3">
    <name type="scientific">Candidatus Kaiserbacteria bacterium RIFCSPHIGHO2_01_FULL_55_17</name>
    <dbReference type="NCBI Taxonomy" id="1798484"/>
    <lineage>
        <taxon>Bacteria</taxon>
        <taxon>Candidatus Kaiseribacteriota</taxon>
    </lineage>
</organism>
<evidence type="ECO:0000313" key="3">
    <source>
        <dbReference type="Proteomes" id="UP000177958"/>
    </source>
</evidence>
<feature type="domain" description="Glutamine amidotransferase" evidence="1">
    <location>
        <begin position="94"/>
        <end position="205"/>
    </location>
</feature>
<evidence type="ECO:0000313" key="2">
    <source>
        <dbReference type="EMBL" id="OGG57595.1"/>
    </source>
</evidence>
<dbReference type="PROSITE" id="PS51273">
    <property type="entry name" value="GATASE_TYPE_1"/>
    <property type="match status" value="1"/>
</dbReference>
<dbReference type="Gene3D" id="3.40.50.880">
    <property type="match status" value="1"/>
</dbReference>
<comment type="caution">
    <text evidence="2">The sequence shown here is derived from an EMBL/GenBank/DDBJ whole genome shotgun (WGS) entry which is preliminary data.</text>
</comment>
<dbReference type="SUPFAM" id="SSF52317">
    <property type="entry name" value="Class I glutamine amidotransferase-like"/>
    <property type="match status" value="1"/>
</dbReference>
<dbReference type="PANTHER" id="PTHR42695">
    <property type="entry name" value="GLUTAMINE AMIDOTRANSFERASE YLR126C-RELATED"/>
    <property type="match status" value="1"/>
</dbReference>
<dbReference type="GO" id="GO:0005829">
    <property type="term" value="C:cytosol"/>
    <property type="evidence" value="ECO:0007669"/>
    <property type="project" value="TreeGrafter"/>
</dbReference>